<name>A0AAW3V026_9BURK</name>
<protein>
    <submittedName>
        <fullName evidence="1">Uncharacterized protein</fullName>
    </submittedName>
</protein>
<organism evidence="1 2">
    <name type="scientific">Paraburkholderia fungorum</name>
    <dbReference type="NCBI Taxonomy" id="134537"/>
    <lineage>
        <taxon>Bacteria</taxon>
        <taxon>Pseudomonadati</taxon>
        <taxon>Pseudomonadota</taxon>
        <taxon>Betaproteobacteria</taxon>
        <taxon>Burkholderiales</taxon>
        <taxon>Burkholderiaceae</taxon>
        <taxon>Paraburkholderia</taxon>
    </lineage>
</organism>
<gene>
    <name evidence="1" type="ORF">GGD69_005154</name>
</gene>
<dbReference type="EMBL" id="JACIIK010000009">
    <property type="protein sequence ID" value="MBB6204260.1"/>
    <property type="molecule type" value="Genomic_DNA"/>
</dbReference>
<sequence>MNRKINIFLDPPAHAEIDEALRADNEYIRANRYEERSSLGQRIAHGPGIFGIEVLVGAVVHALRDKPQQPVCSDSTWEAWPGAIDWDWTESMFTERYANKVRAMGRDLARCEVTALADQLALERNAKSVADQARGTVADTGSALKDAGTIAKNVADTIVSNVFKQKG</sequence>
<evidence type="ECO:0000313" key="2">
    <source>
        <dbReference type="Proteomes" id="UP000518681"/>
    </source>
</evidence>
<proteinExistence type="predicted"/>
<reference evidence="1 2" key="1">
    <citation type="submission" date="2020-08" db="EMBL/GenBank/DDBJ databases">
        <title>Genomic Encyclopedia of Type Strains, Phase IV (KMG-V): Genome sequencing to study the core and pangenomes of soil and plant-associated prokaryotes.</title>
        <authorList>
            <person name="Whitman W."/>
        </authorList>
    </citation>
    <scope>NUCLEOTIDE SEQUENCE [LARGE SCALE GENOMIC DNA]</scope>
    <source>
        <strain evidence="1 2">SEMIA 4013</strain>
    </source>
</reference>
<accession>A0AAW3V026</accession>
<dbReference type="AlphaFoldDB" id="A0AAW3V026"/>
<evidence type="ECO:0000313" key="1">
    <source>
        <dbReference type="EMBL" id="MBB6204260.1"/>
    </source>
</evidence>
<dbReference type="RefSeq" id="WP_183800515.1">
    <property type="nucleotide sequence ID" value="NZ_JACIII010000013.1"/>
</dbReference>
<dbReference type="Proteomes" id="UP000518681">
    <property type="component" value="Unassembled WGS sequence"/>
</dbReference>
<comment type="caution">
    <text evidence="1">The sequence shown here is derived from an EMBL/GenBank/DDBJ whole genome shotgun (WGS) entry which is preliminary data.</text>
</comment>